<reference evidence="2" key="2">
    <citation type="submission" date="2017-02" db="UniProtKB">
        <authorList>
            <consortium name="WormBaseParasite"/>
        </authorList>
    </citation>
    <scope>IDENTIFICATION</scope>
</reference>
<accession>A0A0K0D6P0</accession>
<reference evidence="1" key="1">
    <citation type="submission" date="2012-09" db="EMBL/GenBank/DDBJ databases">
        <authorList>
            <person name="Martin A.A."/>
        </authorList>
    </citation>
    <scope>NUCLEOTIDE SEQUENCE</scope>
</reference>
<name>A0A0K0D6P0_ANGCA</name>
<keyword evidence="1" id="KW-1185">Reference proteome</keyword>
<proteinExistence type="predicted"/>
<evidence type="ECO:0000313" key="1">
    <source>
        <dbReference type="Proteomes" id="UP000035642"/>
    </source>
</evidence>
<protein>
    <submittedName>
        <fullName evidence="2">Transposase</fullName>
    </submittedName>
</protein>
<dbReference type="Proteomes" id="UP000035642">
    <property type="component" value="Unassembled WGS sequence"/>
</dbReference>
<dbReference type="WBParaSite" id="ACAC_0000573501-mRNA-1">
    <property type="protein sequence ID" value="ACAC_0000573501-mRNA-1"/>
    <property type="gene ID" value="ACAC_0000573501"/>
</dbReference>
<organism evidence="1 2">
    <name type="scientific">Angiostrongylus cantonensis</name>
    <name type="common">Rat lungworm</name>
    <dbReference type="NCBI Taxonomy" id="6313"/>
    <lineage>
        <taxon>Eukaryota</taxon>
        <taxon>Metazoa</taxon>
        <taxon>Ecdysozoa</taxon>
        <taxon>Nematoda</taxon>
        <taxon>Chromadorea</taxon>
        <taxon>Rhabditida</taxon>
        <taxon>Rhabditina</taxon>
        <taxon>Rhabditomorpha</taxon>
        <taxon>Strongyloidea</taxon>
        <taxon>Metastrongylidae</taxon>
        <taxon>Angiostrongylus</taxon>
    </lineage>
</organism>
<sequence length="128" mass="14728">LSFVGYPDKAVLLMLSTSLDMSTFRVPDGKLINNCGYLADFQHKHCAFGNENFKAERLKNPMANQVWLFSIHLHIQQFSILNYRSLMTRLNCLWAVIFSRLIASVLDSQRSRAFLVRIIFTEALKSTI</sequence>
<evidence type="ECO:0000313" key="2">
    <source>
        <dbReference type="WBParaSite" id="ACAC_0000573501-mRNA-1"/>
    </source>
</evidence>
<dbReference type="AlphaFoldDB" id="A0A0K0D6P0"/>
<dbReference type="STRING" id="6313.A0A0K0D6P0"/>